<proteinExistence type="predicted"/>
<dbReference type="AlphaFoldDB" id="A0A1J5SRL2"/>
<sequence length="164" mass="18256">MNESGSQGDGDGQEIRGRMAWQQAIKELLGAPGADISMYSPDFSDWPLNQTDVIAALDAWGQARRQPCVRMLARHFDVVQRDAPRFAQWRTRFAHLVVCHVLPEEFAAPQECLLLRNRGLLALPSQTFRLGSWCSGARLHAAVGLFDQVWQQSEPGFPAQALGL</sequence>
<organism evidence="2">
    <name type="scientific">mine drainage metagenome</name>
    <dbReference type="NCBI Taxonomy" id="410659"/>
    <lineage>
        <taxon>unclassified sequences</taxon>
        <taxon>metagenomes</taxon>
        <taxon>ecological metagenomes</taxon>
    </lineage>
</organism>
<evidence type="ECO:0000313" key="2">
    <source>
        <dbReference type="EMBL" id="OIR02710.1"/>
    </source>
</evidence>
<comment type="caution">
    <text evidence="2">The sequence shown here is derived from an EMBL/GenBank/DDBJ whole genome shotgun (WGS) entry which is preliminary data.</text>
</comment>
<protein>
    <recommendedName>
        <fullName evidence="1">DUF7931 domain-containing protein</fullName>
    </recommendedName>
</protein>
<gene>
    <name evidence="2" type="ORF">GALL_151620</name>
</gene>
<feature type="domain" description="DUF7931" evidence="1">
    <location>
        <begin position="23"/>
        <end position="155"/>
    </location>
</feature>
<reference evidence="2" key="1">
    <citation type="submission" date="2016-10" db="EMBL/GenBank/DDBJ databases">
        <title>Sequence of Gallionella enrichment culture.</title>
        <authorList>
            <person name="Poehlein A."/>
            <person name="Muehling M."/>
            <person name="Daniel R."/>
        </authorList>
    </citation>
    <scope>NUCLEOTIDE SEQUENCE</scope>
</reference>
<dbReference type="Pfam" id="PF25559">
    <property type="entry name" value="DUF7931"/>
    <property type="match status" value="1"/>
</dbReference>
<accession>A0A1J5SRL2</accession>
<dbReference type="InterPro" id="IPR057691">
    <property type="entry name" value="DUF7931"/>
</dbReference>
<name>A0A1J5SRL2_9ZZZZ</name>
<dbReference type="EMBL" id="MLJW01000072">
    <property type="protein sequence ID" value="OIR02710.1"/>
    <property type="molecule type" value="Genomic_DNA"/>
</dbReference>
<evidence type="ECO:0000259" key="1">
    <source>
        <dbReference type="Pfam" id="PF25559"/>
    </source>
</evidence>